<dbReference type="AlphaFoldDB" id="A0A1E3SC65"/>
<protein>
    <submittedName>
        <fullName evidence="3">Acyl-CoA synthetase</fullName>
    </submittedName>
</protein>
<proteinExistence type="predicted"/>
<evidence type="ECO:0000313" key="4">
    <source>
        <dbReference type="Proteomes" id="UP000192739"/>
    </source>
</evidence>
<evidence type="ECO:0000313" key="3">
    <source>
        <dbReference type="EMBL" id="ORB05926.1"/>
    </source>
</evidence>
<dbReference type="GO" id="GO:0016878">
    <property type="term" value="F:acid-thiol ligase activity"/>
    <property type="evidence" value="ECO:0007669"/>
    <property type="project" value="UniProtKB-ARBA"/>
</dbReference>
<dbReference type="RefSeq" id="WP_069420552.1">
    <property type="nucleotide sequence ID" value="NZ_CBCRZH010000021.1"/>
</dbReference>
<dbReference type="PROSITE" id="PS00455">
    <property type="entry name" value="AMP_BINDING"/>
    <property type="match status" value="1"/>
</dbReference>
<dbReference type="Gene3D" id="3.30.300.30">
    <property type="match status" value="1"/>
</dbReference>
<comment type="caution">
    <text evidence="3">The sequence shown here is derived from an EMBL/GenBank/DDBJ whole genome shotgun (WGS) entry which is preliminary data.</text>
</comment>
<dbReference type="STRING" id="28445.BHQ20_18165"/>
<evidence type="ECO:0000259" key="2">
    <source>
        <dbReference type="Pfam" id="PF13193"/>
    </source>
</evidence>
<reference evidence="3 4" key="1">
    <citation type="submission" date="2017-02" db="EMBL/GenBank/DDBJ databases">
        <title>The new phylogeny of genus Mycobacterium.</title>
        <authorList>
            <person name="Tortoli E."/>
            <person name="Trovato A."/>
            <person name="Cirillo D.M."/>
        </authorList>
    </citation>
    <scope>NUCLEOTIDE SEQUENCE [LARGE SCALE GENOMIC DNA]</scope>
    <source>
        <strain evidence="3 4">DSM 44049</strain>
    </source>
</reference>
<feature type="domain" description="AMP-dependent synthetase/ligase" evidence="1">
    <location>
        <begin position="14"/>
        <end position="384"/>
    </location>
</feature>
<dbReference type="PANTHER" id="PTHR43767">
    <property type="entry name" value="LONG-CHAIN-FATTY-ACID--COA LIGASE"/>
    <property type="match status" value="1"/>
</dbReference>
<dbReference type="OrthoDB" id="4593279at2"/>
<gene>
    <name evidence="3" type="ORF">BST27_11675</name>
</gene>
<dbReference type="InterPro" id="IPR042099">
    <property type="entry name" value="ANL_N_sf"/>
</dbReference>
<dbReference type="InterPro" id="IPR025110">
    <property type="entry name" value="AMP-bd_C"/>
</dbReference>
<dbReference type="Proteomes" id="UP000192739">
    <property type="component" value="Unassembled WGS sequence"/>
</dbReference>
<evidence type="ECO:0000259" key="1">
    <source>
        <dbReference type="Pfam" id="PF00501"/>
    </source>
</evidence>
<feature type="domain" description="AMP-binding enzyme C-terminal" evidence="2">
    <location>
        <begin position="435"/>
        <end position="517"/>
    </location>
</feature>
<dbReference type="InterPro" id="IPR045851">
    <property type="entry name" value="AMP-bd_C_sf"/>
</dbReference>
<dbReference type="NCBIfam" id="NF004515">
    <property type="entry name" value="PRK05857.1"/>
    <property type="match status" value="1"/>
</dbReference>
<dbReference type="PANTHER" id="PTHR43767:SF1">
    <property type="entry name" value="NONRIBOSOMAL PEPTIDE SYNTHASE PES1 (EUROFUNG)-RELATED"/>
    <property type="match status" value="1"/>
</dbReference>
<keyword evidence="4" id="KW-1185">Reference proteome</keyword>
<sequence length="545" mass="56956">MSHLPATVLERIFDQARQRPQAIALRRCDGRSALRYAELVTEVNALAATLRAQSVSPGSRILVLSDNGPETYLSVLACAKIGAIAVMADANLPPATIDRFAQLATPSAVLIAPGSRTDASALPETLRSVPALTVDVNVEARDRAAAMDVVDLPAGAPFGADDPLAMIFTSGTTGEPKAVLLANRTFLAVPDILRDAGLDWITWVDGETTYSPLPATHIGGLWWILTCLMHGGVCITGGETTTSLLAILNSNEVATTCVVPTLLSKLVSELKSGAGQVPSLRLVGYGGSRAVASDVAYIEATGVRTAQVYGLSETGCTALCLPTGRGSIAKIEAGAVGRPYPGVEVYLASPDAPENSGPTAPNAAPSAAFGTLWIKSPANMLGYWNSPERTREVLVDGWVNTGDLLERREDGFFYIKGRSAEMFISGGVNIAPDEVDRIAEGATGVREAACYEIPDPEFGALVGLAVVPTASAQDLDESAARKLKQVIAARFRQQSESIARPSTIAIVAEIPRTQSGKVMRASLAASVCRGKAAEVAEVAEVAAHG</sequence>
<dbReference type="InterPro" id="IPR020845">
    <property type="entry name" value="AMP-binding_CS"/>
</dbReference>
<dbReference type="Pfam" id="PF00501">
    <property type="entry name" value="AMP-binding"/>
    <property type="match status" value="1"/>
</dbReference>
<name>A0A1E3SC65_MYCIE</name>
<dbReference type="Gene3D" id="3.40.50.12780">
    <property type="entry name" value="N-terminal domain of ligase-like"/>
    <property type="match status" value="1"/>
</dbReference>
<dbReference type="EMBL" id="MVHT01000026">
    <property type="protein sequence ID" value="ORB05926.1"/>
    <property type="molecule type" value="Genomic_DNA"/>
</dbReference>
<dbReference type="InterPro" id="IPR050237">
    <property type="entry name" value="ATP-dep_AMP-bd_enzyme"/>
</dbReference>
<dbReference type="InterPro" id="IPR000873">
    <property type="entry name" value="AMP-dep_synth/lig_dom"/>
</dbReference>
<accession>A0A1E3SC65</accession>
<dbReference type="Pfam" id="PF13193">
    <property type="entry name" value="AMP-binding_C"/>
    <property type="match status" value="1"/>
</dbReference>
<organism evidence="3 4">
    <name type="scientific">Mycobacterium intermedium</name>
    <dbReference type="NCBI Taxonomy" id="28445"/>
    <lineage>
        <taxon>Bacteria</taxon>
        <taxon>Bacillati</taxon>
        <taxon>Actinomycetota</taxon>
        <taxon>Actinomycetes</taxon>
        <taxon>Mycobacteriales</taxon>
        <taxon>Mycobacteriaceae</taxon>
        <taxon>Mycobacterium</taxon>
        <taxon>Mycobacterium simiae complex</taxon>
    </lineage>
</organism>
<dbReference type="SUPFAM" id="SSF56801">
    <property type="entry name" value="Acetyl-CoA synthetase-like"/>
    <property type="match status" value="1"/>
</dbReference>